<sequence length="538" mass="56649">MLPAAAGASVDPDMALHAYARARFADGEGALGVAVDSYRVALAGDPTSLAIARRSYVQALESGDMPLALQSAALLDEGGMLPRDGTLLRICDALGRKDWAAAQTFADRLVEEGNFSFLAPIVQSWISLGQRHYVAPVIDSKDKFGALGARYLDEHLALQAMARGDKEEAIGAMRRALALRVTDDEALRLTFAAQLAGRRAKADALALLPADEASFAKARADVARGKAPGAIAAPFTPRQGFAQLLARLAVDIASDETGTALGIRLARIATFADPGAAEPHLVATKLLVAGDLANYAAAEARKVPVTGWYGTLAQAELVEALAASGDRDGAIALAQSLASAPNAEPERLVRLGRLLADSGDFDGAASAFHRAQAGYSADSLPWALLLFEGSALEQGRRWDEARAVLEKAAVMAPNEPVILNYLGYAQIERRQNVDVALDLLKKASALKPQDASITDSLGWAKFVTGDVKGAVPVLERAAAGAPGDATINEHLGDALWTAGRRYEARYAWRAAAVFAEGDVANRLDAKAREGLKPEYAAP</sequence>
<dbReference type="Pfam" id="PF13432">
    <property type="entry name" value="TPR_16"/>
    <property type="match status" value="2"/>
</dbReference>
<dbReference type="Gene3D" id="1.25.40.10">
    <property type="entry name" value="Tetratricopeptide repeat domain"/>
    <property type="match status" value="3"/>
</dbReference>
<evidence type="ECO:0000313" key="1">
    <source>
        <dbReference type="EMBL" id="KEZ18540.1"/>
    </source>
</evidence>
<proteinExistence type="predicted"/>
<gene>
    <name evidence="1" type="ORF">CP98_02570</name>
</gene>
<dbReference type="eggNOG" id="COG0457">
    <property type="taxonomic scope" value="Bacteria"/>
</dbReference>
<reference evidence="1 2" key="1">
    <citation type="submission" date="2014-03" db="EMBL/GenBank/DDBJ databases">
        <title>Genome sequence of Sphingobium yanoikuyae B1.</title>
        <authorList>
            <person name="Gan H.M."/>
            <person name="Gan H.Y."/>
            <person name="Savka M.A."/>
        </authorList>
    </citation>
    <scope>NUCLEOTIDE SEQUENCE [LARGE SCALE GENOMIC DNA]</scope>
    <source>
        <strain evidence="1 2">B1</strain>
    </source>
</reference>
<comment type="caution">
    <text evidence="1">The sequence shown here is derived from an EMBL/GenBank/DDBJ whole genome shotgun (WGS) entry which is preliminary data.</text>
</comment>
<dbReference type="EMBL" id="JGVR01000015">
    <property type="protein sequence ID" value="KEZ18540.1"/>
    <property type="molecule type" value="Genomic_DNA"/>
</dbReference>
<dbReference type="AlphaFoldDB" id="A0A084EKP8"/>
<dbReference type="PATRIC" id="fig|13690.10.peg.2636"/>
<protein>
    <submittedName>
        <fullName evidence="1">TPR repeat protein</fullName>
    </submittedName>
</protein>
<dbReference type="RefSeq" id="WP_037519899.1">
    <property type="nucleotide sequence ID" value="NZ_JGVR01000015.1"/>
</dbReference>
<dbReference type="InterPro" id="IPR011990">
    <property type="entry name" value="TPR-like_helical_dom_sf"/>
</dbReference>
<accession>A0A084EKP8</accession>
<organism evidence="1 2">
    <name type="scientific">Sphingobium yanoikuyae</name>
    <name type="common">Sphingomonas yanoikuyae</name>
    <dbReference type="NCBI Taxonomy" id="13690"/>
    <lineage>
        <taxon>Bacteria</taxon>
        <taxon>Pseudomonadati</taxon>
        <taxon>Pseudomonadota</taxon>
        <taxon>Alphaproteobacteria</taxon>
        <taxon>Sphingomonadales</taxon>
        <taxon>Sphingomonadaceae</taxon>
        <taxon>Sphingobium</taxon>
    </lineage>
</organism>
<name>A0A084EKP8_SPHYA</name>
<dbReference type="STRING" id="13690.AX777_05185"/>
<evidence type="ECO:0000313" key="2">
    <source>
        <dbReference type="Proteomes" id="UP000028534"/>
    </source>
</evidence>
<dbReference type="SUPFAM" id="SSF48452">
    <property type="entry name" value="TPR-like"/>
    <property type="match status" value="2"/>
</dbReference>
<dbReference type="Proteomes" id="UP000028534">
    <property type="component" value="Unassembled WGS sequence"/>
</dbReference>